<sequence length="35" mass="3678">SGLIFLGLMAIGFIYFSLTAKSRADAPTDAMLTGK</sequence>
<organism evidence="1 2">
    <name type="scientific">Pseudomonas syringae pv. japonica str. M301072</name>
    <dbReference type="NCBI Taxonomy" id="629262"/>
    <lineage>
        <taxon>Bacteria</taxon>
        <taxon>Pseudomonadati</taxon>
        <taxon>Pseudomonadota</taxon>
        <taxon>Gammaproteobacteria</taxon>
        <taxon>Pseudomonadales</taxon>
        <taxon>Pseudomonadaceae</taxon>
        <taxon>Pseudomonas</taxon>
        <taxon>Pseudomonas syringae</taxon>
    </lineage>
</organism>
<evidence type="ECO:0000313" key="2">
    <source>
        <dbReference type="Proteomes" id="UP000004471"/>
    </source>
</evidence>
<protein>
    <submittedName>
        <fullName evidence="1">Ethanolamine permease family protein</fullName>
    </submittedName>
</protein>
<name>F3FFW9_PSESX</name>
<evidence type="ECO:0000313" key="1">
    <source>
        <dbReference type="EMBL" id="EGH29105.1"/>
    </source>
</evidence>
<dbReference type="EMBL" id="AEAH01000398">
    <property type="protein sequence ID" value="EGH29105.1"/>
    <property type="molecule type" value="Genomic_DNA"/>
</dbReference>
<dbReference type="AlphaFoldDB" id="F3FFW9"/>
<accession>F3FFW9</accession>
<dbReference type="HOGENOM" id="CLU_3370360_0_0_6"/>
<dbReference type="Proteomes" id="UP000004471">
    <property type="component" value="Unassembled WGS sequence"/>
</dbReference>
<gene>
    <name evidence="1" type="ORF">PSYJA_09025</name>
</gene>
<proteinExistence type="predicted"/>
<comment type="caution">
    <text evidence="1">The sequence shown here is derived from an EMBL/GenBank/DDBJ whole genome shotgun (WGS) entry which is preliminary data.</text>
</comment>
<reference evidence="1 2" key="1">
    <citation type="journal article" date="2011" name="PLoS Pathog.">
        <title>Dynamic evolution of pathogenicity revealed by sequencing and comparative genomics of 19 Pseudomonas syringae isolates.</title>
        <authorList>
            <person name="Baltrus D.A."/>
            <person name="Nishimura M.T."/>
            <person name="Romanchuk A."/>
            <person name="Chang J.H."/>
            <person name="Mukhtar M.S."/>
            <person name="Cherkis K."/>
            <person name="Roach J."/>
            <person name="Grant S.R."/>
            <person name="Jones C.D."/>
            <person name="Dangl J.L."/>
        </authorList>
    </citation>
    <scope>NUCLEOTIDE SEQUENCE [LARGE SCALE GENOMIC DNA]</scope>
    <source>
        <strain evidence="2">M301072PT</strain>
    </source>
</reference>
<feature type="non-terminal residue" evidence="1">
    <location>
        <position position="1"/>
    </location>
</feature>